<evidence type="ECO:0000256" key="11">
    <source>
        <dbReference type="PIRSR" id="PIRSR615500-1"/>
    </source>
</evidence>
<dbReference type="PANTHER" id="PTHR42884">
    <property type="entry name" value="PROPROTEIN CONVERTASE SUBTILISIN/KEXIN-RELATED"/>
    <property type="match status" value="1"/>
</dbReference>
<evidence type="ECO:0000256" key="1">
    <source>
        <dbReference type="ARBA" id="ARBA00005325"/>
    </source>
</evidence>
<protein>
    <submittedName>
        <fullName evidence="16">Neuroendocrine convertase 1-like isoform X1</fullName>
    </submittedName>
</protein>
<keyword evidence="13" id="KW-1133">Transmembrane helix</keyword>
<dbReference type="PROSITE" id="PS00136">
    <property type="entry name" value="SUBTILASE_ASP"/>
    <property type="match status" value="1"/>
</dbReference>
<dbReference type="GO" id="GO:0000139">
    <property type="term" value="C:Golgi membrane"/>
    <property type="evidence" value="ECO:0007669"/>
    <property type="project" value="TreeGrafter"/>
</dbReference>
<evidence type="ECO:0000313" key="16">
    <source>
        <dbReference type="RefSeq" id="XP_008475992.1"/>
    </source>
</evidence>
<evidence type="ECO:0000256" key="6">
    <source>
        <dbReference type="ARBA" id="ARBA00022825"/>
    </source>
</evidence>
<dbReference type="GO" id="GO:0004252">
    <property type="term" value="F:serine-type endopeptidase activity"/>
    <property type="evidence" value="ECO:0007669"/>
    <property type="project" value="UniProtKB-UniRule"/>
</dbReference>
<dbReference type="Proteomes" id="UP000079169">
    <property type="component" value="Unplaced"/>
</dbReference>
<keyword evidence="15" id="KW-1185">Reference proteome</keyword>
<keyword evidence="13" id="KW-0472">Membrane</keyword>
<dbReference type="CDD" id="cd04059">
    <property type="entry name" value="Peptidases_S8_Protein_convertases_Kexins_Furin-like"/>
    <property type="match status" value="1"/>
</dbReference>
<proteinExistence type="inferred from homology"/>
<keyword evidence="9" id="KW-1015">Disulfide bond</keyword>
<evidence type="ECO:0000256" key="5">
    <source>
        <dbReference type="ARBA" id="ARBA00022801"/>
    </source>
</evidence>
<keyword evidence="6 12" id="KW-0720">Serine protease</keyword>
<accession>A0A1S3D7A6</accession>
<keyword evidence="3" id="KW-0165">Cleavage on pair of basic residues</keyword>
<keyword evidence="2 12" id="KW-0645">Protease</keyword>
<dbReference type="SUPFAM" id="SSF49785">
    <property type="entry name" value="Galactose-binding domain-like"/>
    <property type="match status" value="1"/>
</dbReference>
<dbReference type="AlphaFoldDB" id="A0A1S3D7A6"/>
<dbReference type="SUPFAM" id="SSF54897">
    <property type="entry name" value="Protease propeptides/inhibitors"/>
    <property type="match status" value="1"/>
</dbReference>
<dbReference type="Gene3D" id="3.40.50.200">
    <property type="entry name" value="Peptidase S8/S53 domain"/>
    <property type="match status" value="1"/>
</dbReference>
<dbReference type="InterPro" id="IPR015500">
    <property type="entry name" value="Peptidase_S8_subtilisin-rel"/>
</dbReference>
<dbReference type="PROSITE" id="PS51829">
    <property type="entry name" value="P_HOMO_B"/>
    <property type="match status" value="1"/>
</dbReference>
<reference evidence="16" key="1">
    <citation type="submission" date="2025-08" db="UniProtKB">
        <authorList>
            <consortium name="RefSeq"/>
        </authorList>
    </citation>
    <scope>IDENTIFICATION</scope>
</reference>
<dbReference type="GeneID" id="103512963"/>
<evidence type="ECO:0000256" key="9">
    <source>
        <dbReference type="ARBA" id="ARBA00023157"/>
    </source>
</evidence>
<dbReference type="InterPro" id="IPR008979">
    <property type="entry name" value="Galactose-bd-like_sf"/>
</dbReference>
<gene>
    <name evidence="16" type="primary">LOC103512963</name>
</gene>
<dbReference type="InterPro" id="IPR022398">
    <property type="entry name" value="Peptidase_S8_His-AS"/>
</dbReference>
<dbReference type="SUPFAM" id="SSF52743">
    <property type="entry name" value="Subtilisin-like"/>
    <property type="match status" value="1"/>
</dbReference>
<dbReference type="KEGG" id="dci:103512963"/>
<dbReference type="RefSeq" id="XP_008475992.1">
    <property type="nucleotide sequence ID" value="XM_008477770.3"/>
</dbReference>
<keyword evidence="8" id="KW-0865">Zymogen</keyword>
<comment type="similarity">
    <text evidence="1">Belongs to the peptidase S8 family. Furin subfamily.</text>
</comment>
<evidence type="ECO:0000256" key="12">
    <source>
        <dbReference type="PROSITE-ProRule" id="PRU01240"/>
    </source>
</evidence>
<dbReference type="GO" id="GO:0005802">
    <property type="term" value="C:trans-Golgi network"/>
    <property type="evidence" value="ECO:0007669"/>
    <property type="project" value="TreeGrafter"/>
</dbReference>
<evidence type="ECO:0000259" key="14">
    <source>
        <dbReference type="PROSITE" id="PS51829"/>
    </source>
</evidence>
<dbReference type="PANTHER" id="PTHR42884:SF14">
    <property type="entry name" value="NEUROENDOCRINE CONVERTASE 1"/>
    <property type="match status" value="1"/>
</dbReference>
<dbReference type="PRINTS" id="PR00723">
    <property type="entry name" value="SUBTILISIN"/>
</dbReference>
<dbReference type="FunFam" id="2.60.120.260:FF:000006">
    <property type="entry name" value="Proprotein convertase subtilisin/kexin type 5"/>
    <property type="match status" value="1"/>
</dbReference>
<dbReference type="InterPro" id="IPR002884">
    <property type="entry name" value="P_dom"/>
</dbReference>
<evidence type="ECO:0000256" key="4">
    <source>
        <dbReference type="ARBA" id="ARBA00022729"/>
    </source>
</evidence>
<organism evidence="15 16">
    <name type="scientific">Diaphorina citri</name>
    <name type="common">Asian citrus psyllid</name>
    <dbReference type="NCBI Taxonomy" id="121845"/>
    <lineage>
        <taxon>Eukaryota</taxon>
        <taxon>Metazoa</taxon>
        <taxon>Ecdysozoa</taxon>
        <taxon>Arthropoda</taxon>
        <taxon>Hexapoda</taxon>
        <taxon>Insecta</taxon>
        <taxon>Pterygota</taxon>
        <taxon>Neoptera</taxon>
        <taxon>Paraneoptera</taxon>
        <taxon>Hemiptera</taxon>
        <taxon>Sternorrhyncha</taxon>
        <taxon>Psylloidea</taxon>
        <taxon>Psyllidae</taxon>
        <taxon>Diaphorininae</taxon>
        <taxon>Diaphorina</taxon>
    </lineage>
</organism>
<sequence length="674" mass="75791">MLTKELYENFVSVQNSMVLGCLQIAVFSLIAFSVVYVLPFYFLLLQNEGLPHEKYTPYTHVGVERAEHFLNQWVVHISGDPDIANQVAQDLGFHYNGIINGLDNHYLFSKKQHNHKTPEETTFETVGLLNDARVIWTQQQFAKHLRKRAEIQELRRQLRAMSQIYRKETEVSKYEGMFTDEWWPMQWYEQDYRLSNSSKKLDLNIVPVYQELNINGAGVNIIIIDDGMEYTHEDIKDSFAPELSYNFNAEKWDITPRYEDPRNKHGTRCAGELVMKPNNSKCGVGVCYGARVGGVKLLDGETTDLIESKALQFGLDKVDIYSGSWGPPDDGKSMDGPGKLSKAAIDRGIREGRQGKGVLFVFAAGNGKYNGDNCAADGYINSIYTIAIASAREDGQSPFYSEECTGLIATAYSGGISDPVKIITTDVHNTCTCEHSGTSAAAPIAAGVLALALEANPNMTWRDCQHILAWTSEREPLSHVSGWERNARDLWFHSAYGFGLINTFKLVSLAKNWVNVPAQAKCEIALDVGSSTGFSYASSWQRSFNITPCSDTVDEVKYLEHVHATLNIEHPRRGDVRIELTAPSGVKSVLMEPRPQDDCKTGFVDWSILTLKHWGEDPVGEWKFEIFDTKYDGLLDFITRNKGKVKSLKLTLYGTKEMPPHYSTERTYEGLDSE</sequence>
<dbReference type="Pfam" id="PF00082">
    <property type="entry name" value="Peptidase_S8"/>
    <property type="match status" value="1"/>
</dbReference>
<dbReference type="InterPro" id="IPR034182">
    <property type="entry name" value="Kexin/furin"/>
</dbReference>
<dbReference type="PROSITE" id="PS51257">
    <property type="entry name" value="PROKAR_LIPOPROTEIN"/>
    <property type="match status" value="1"/>
</dbReference>
<dbReference type="PROSITE" id="PS00137">
    <property type="entry name" value="SUBTILASE_HIS"/>
    <property type="match status" value="1"/>
</dbReference>
<evidence type="ECO:0000313" key="15">
    <source>
        <dbReference type="Proteomes" id="UP000079169"/>
    </source>
</evidence>
<keyword evidence="10" id="KW-0325">Glycoprotein</keyword>
<dbReference type="PROSITE" id="PS00138">
    <property type="entry name" value="SUBTILASE_SER"/>
    <property type="match status" value="1"/>
</dbReference>
<dbReference type="STRING" id="121845.A0A1S3D7A6"/>
<keyword evidence="13" id="KW-0812">Transmembrane</keyword>
<dbReference type="InterPro" id="IPR023828">
    <property type="entry name" value="Peptidase_S8_Ser-AS"/>
</dbReference>
<dbReference type="Gene3D" id="2.60.120.260">
    <property type="entry name" value="Galactose-binding domain-like"/>
    <property type="match status" value="1"/>
</dbReference>
<dbReference type="InterPro" id="IPR023827">
    <property type="entry name" value="Peptidase_S8_Asp-AS"/>
</dbReference>
<evidence type="ECO:0000256" key="10">
    <source>
        <dbReference type="ARBA" id="ARBA00023180"/>
    </source>
</evidence>
<dbReference type="Gene3D" id="3.30.70.850">
    <property type="entry name" value="Peptidase S8, pro-domain"/>
    <property type="match status" value="1"/>
</dbReference>
<feature type="active site" description="Charge relay system" evidence="11 12">
    <location>
        <position position="265"/>
    </location>
</feature>
<feature type="active site" description="Charge relay system" evidence="11 12">
    <location>
        <position position="439"/>
    </location>
</feature>
<keyword evidence="4" id="KW-0732">Signal</keyword>
<evidence type="ECO:0000256" key="2">
    <source>
        <dbReference type="ARBA" id="ARBA00022670"/>
    </source>
</evidence>
<evidence type="ECO:0000256" key="13">
    <source>
        <dbReference type="SAM" id="Phobius"/>
    </source>
</evidence>
<dbReference type="InterPro" id="IPR000209">
    <property type="entry name" value="Peptidase_S8/S53_dom"/>
</dbReference>
<dbReference type="Pfam" id="PF01483">
    <property type="entry name" value="P_proprotein"/>
    <property type="match status" value="1"/>
</dbReference>
<dbReference type="FunFam" id="3.40.50.200:FF:000021">
    <property type="entry name" value="Proprotein convertase subtilisin/kexin type 5a"/>
    <property type="match status" value="1"/>
</dbReference>
<dbReference type="PROSITE" id="PS51892">
    <property type="entry name" value="SUBTILASE"/>
    <property type="match status" value="1"/>
</dbReference>
<dbReference type="InterPro" id="IPR036852">
    <property type="entry name" value="Peptidase_S8/S53_dom_sf"/>
</dbReference>
<evidence type="ECO:0000256" key="3">
    <source>
        <dbReference type="ARBA" id="ARBA00022685"/>
    </source>
</evidence>
<dbReference type="InterPro" id="IPR032815">
    <property type="entry name" value="S8_pro-domain"/>
</dbReference>
<feature type="transmembrane region" description="Helical" evidence="13">
    <location>
        <begin position="21"/>
        <end position="44"/>
    </location>
</feature>
<dbReference type="PaxDb" id="121845-A0A1S3D7A6"/>
<keyword evidence="7" id="KW-0106">Calcium</keyword>
<feature type="active site" description="Charge relay system" evidence="11 12">
    <location>
        <position position="225"/>
    </location>
</feature>
<dbReference type="Pfam" id="PF16470">
    <property type="entry name" value="S8_pro-domain"/>
    <property type="match status" value="1"/>
</dbReference>
<dbReference type="GO" id="GO:0016485">
    <property type="term" value="P:protein processing"/>
    <property type="evidence" value="ECO:0007669"/>
    <property type="project" value="TreeGrafter"/>
</dbReference>
<keyword evidence="5 12" id="KW-0378">Hydrolase</keyword>
<evidence type="ECO:0000256" key="7">
    <source>
        <dbReference type="ARBA" id="ARBA00022837"/>
    </source>
</evidence>
<evidence type="ECO:0000256" key="8">
    <source>
        <dbReference type="ARBA" id="ARBA00023145"/>
    </source>
</evidence>
<name>A0A1S3D7A6_DIACI</name>
<feature type="domain" description="P/Homo B" evidence="14">
    <location>
        <begin position="515"/>
        <end position="658"/>
    </location>
</feature>
<dbReference type="InterPro" id="IPR038466">
    <property type="entry name" value="S8_pro-domain_sf"/>
</dbReference>